<accession>A0A180FZF6</accession>
<reference evidence="2 3" key="3">
    <citation type="journal article" date="2017" name="G3 (Bethesda)">
        <title>Comparative analysis highlights variable genome content of wheat rusts and divergence of the mating loci.</title>
        <authorList>
            <person name="Cuomo C.A."/>
            <person name="Bakkeren G."/>
            <person name="Khalil H.B."/>
            <person name="Panwar V."/>
            <person name="Joly D."/>
            <person name="Linning R."/>
            <person name="Sakthikumar S."/>
            <person name="Song X."/>
            <person name="Adiconis X."/>
            <person name="Fan L."/>
            <person name="Goldberg J.M."/>
            <person name="Levin J.Z."/>
            <person name="Young S."/>
            <person name="Zeng Q."/>
            <person name="Anikster Y."/>
            <person name="Bruce M."/>
            <person name="Wang M."/>
            <person name="Yin C."/>
            <person name="McCallum B."/>
            <person name="Szabo L.J."/>
            <person name="Hulbert S."/>
            <person name="Chen X."/>
            <person name="Fellers J.P."/>
        </authorList>
    </citation>
    <scope>NUCLEOTIDE SEQUENCE</scope>
    <source>
        <strain evidence="2">isolate 1-1 / race 1 (BBBD)</strain>
        <strain evidence="3">Isolate 1-1 / race 1 (BBBD)</strain>
    </source>
</reference>
<evidence type="ECO:0000313" key="3">
    <source>
        <dbReference type="Proteomes" id="UP000005240"/>
    </source>
</evidence>
<reference evidence="2" key="4">
    <citation type="submission" date="2025-05" db="UniProtKB">
        <authorList>
            <consortium name="EnsemblFungi"/>
        </authorList>
    </citation>
    <scope>IDENTIFICATION</scope>
    <source>
        <strain evidence="2">isolate 1-1 / race 1 (BBBD)</strain>
    </source>
</reference>
<protein>
    <submittedName>
        <fullName evidence="1 2">Uncharacterized protein</fullName>
    </submittedName>
</protein>
<evidence type="ECO:0000313" key="1">
    <source>
        <dbReference type="EMBL" id="OAV85814.1"/>
    </source>
</evidence>
<dbReference type="EMBL" id="ADAS02002538">
    <property type="protein sequence ID" value="OAV85814.1"/>
    <property type="molecule type" value="Genomic_DNA"/>
</dbReference>
<proteinExistence type="predicted"/>
<evidence type="ECO:0000313" key="2">
    <source>
        <dbReference type="EnsemblFungi" id="PTTG_30250-t43_1-p1"/>
    </source>
</evidence>
<reference evidence="1" key="1">
    <citation type="submission" date="2009-11" db="EMBL/GenBank/DDBJ databases">
        <authorList>
            <consortium name="The Broad Institute Genome Sequencing Platform"/>
            <person name="Ward D."/>
            <person name="Feldgarden M."/>
            <person name="Earl A."/>
            <person name="Young S.K."/>
            <person name="Zeng Q."/>
            <person name="Koehrsen M."/>
            <person name="Alvarado L."/>
            <person name="Berlin A."/>
            <person name="Bochicchio J."/>
            <person name="Borenstein D."/>
            <person name="Chapman S.B."/>
            <person name="Chen Z."/>
            <person name="Engels R."/>
            <person name="Freedman E."/>
            <person name="Gellesch M."/>
            <person name="Goldberg J."/>
            <person name="Griggs A."/>
            <person name="Gujja S."/>
            <person name="Heilman E."/>
            <person name="Heiman D."/>
            <person name="Hepburn T."/>
            <person name="Howarth C."/>
            <person name="Jen D."/>
            <person name="Larson L."/>
            <person name="Lewis B."/>
            <person name="Mehta T."/>
            <person name="Park D."/>
            <person name="Pearson M."/>
            <person name="Roberts A."/>
            <person name="Saif S."/>
            <person name="Shea T."/>
            <person name="Shenoy N."/>
            <person name="Sisk P."/>
            <person name="Stolte C."/>
            <person name="Sykes S."/>
            <person name="Thomson T."/>
            <person name="Walk T."/>
            <person name="White J."/>
            <person name="Yandava C."/>
            <person name="Izard J."/>
            <person name="Baranova O.V."/>
            <person name="Blanton J.M."/>
            <person name="Tanner A.C."/>
            <person name="Dewhirst F.E."/>
            <person name="Haas B."/>
            <person name="Nusbaum C."/>
            <person name="Birren B."/>
        </authorList>
    </citation>
    <scope>NUCLEOTIDE SEQUENCE [LARGE SCALE GENOMIC DNA]</scope>
    <source>
        <strain evidence="1">1-1 BBBD Race 1</strain>
    </source>
</reference>
<feature type="non-terminal residue" evidence="1">
    <location>
        <position position="1"/>
    </location>
</feature>
<dbReference type="PANTHER" id="PTHR46579:SF2">
    <property type="entry name" value="C2H2-TYPE DOMAIN-CONTAINING PROTEIN"/>
    <property type="match status" value="1"/>
</dbReference>
<dbReference type="AlphaFoldDB" id="A0A180FZF6"/>
<organism evidence="1">
    <name type="scientific">Puccinia triticina (isolate 1-1 / race 1 (BBBD))</name>
    <name type="common">Brown leaf rust fungus</name>
    <dbReference type="NCBI Taxonomy" id="630390"/>
    <lineage>
        <taxon>Eukaryota</taxon>
        <taxon>Fungi</taxon>
        <taxon>Dikarya</taxon>
        <taxon>Basidiomycota</taxon>
        <taxon>Pucciniomycotina</taxon>
        <taxon>Pucciniomycetes</taxon>
        <taxon>Pucciniales</taxon>
        <taxon>Pucciniaceae</taxon>
        <taxon>Puccinia</taxon>
    </lineage>
</organism>
<dbReference type="Proteomes" id="UP000005240">
    <property type="component" value="Unassembled WGS sequence"/>
</dbReference>
<name>A0A180FZF6_PUCT1</name>
<keyword evidence="3" id="KW-1185">Reference proteome</keyword>
<dbReference type="STRING" id="630390.A0A180FZF6"/>
<dbReference type="PANTHER" id="PTHR46579">
    <property type="entry name" value="F5/8 TYPE C DOMAIN-CONTAINING PROTEIN-RELATED"/>
    <property type="match status" value="1"/>
</dbReference>
<gene>
    <name evidence="1" type="ORF">PTTG_30250</name>
</gene>
<dbReference type="VEuPathDB" id="FungiDB:PTTG_30250"/>
<sequence>NLVFSLYLDWFSPEGCSNLGKKATIGAIILEPKLEQINHVLQPLVVELKELWDLPALRKTNGFESHAAQLFCSFCLLTKNNLHKTDTRKFPRRTDKDHRQNASAWLQLQNFTKRKKFAKEKGARWSVLNNLPYWRPVQFSSIEMMHALVLGDLKDHSMWFLNVPAAGAQLKSIEELDKAWCEPESL</sequence>
<dbReference type="OrthoDB" id="2506909at2759"/>
<dbReference type="EnsemblFungi" id="PTTG_30250-t43_1">
    <property type="protein sequence ID" value="PTTG_30250-t43_1-p1"/>
    <property type="gene ID" value="PTTG_30250"/>
</dbReference>
<reference evidence="1" key="2">
    <citation type="submission" date="2016-05" db="EMBL/GenBank/DDBJ databases">
        <title>Comparative analysis highlights variable genome content of wheat rusts and divergence of the mating loci.</title>
        <authorList>
            <person name="Cuomo C.A."/>
            <person name="Bakkeren G."/>
            <person name="Szabo L."/>
            <person name="Khalil H."/>
            <person name="Joly D."/>
            <person name="Goldberg J."/>
            <person name="Young S."/>
            <person name="Zeng Q."/>
            <person name="Fellers J."/>
        </authorList>
    </citation>
    <scope>NUCLEOTIDE SEQUENCE [LARGE SCALE GENOMIC DNA]</scope>
    <source>
        <strain evidence="1">1-1 BBBD Race 1</strain>
    </source>
</reference>